<reference evidence="2" key="1">
    <citation type="submission" date="2018-06" db="EMBL/GenBank/DDBJ databases">
        <authorList>
            <person name="Zhirakovskaya E."/>
        </authorList>
    </citation>
    <scope>NUCLEOTIDE SEQUENCE</scope>
</reference>
<gene>
    <name evidence="2" type="ORF">MNBD_NITROSPINAE03-1226</name>
</gene>
<accession>A0A3B1CDC0</accession>
<evidence type="ECO:0000313" key="2">
    <source>
        <dbReference type="EMBL" id="VAX20710.1"/>
    </source>
</evidence>
<dbReference type="EMBL" id="UOGB01000186">
    <property type="protein sequence ID" value="VAX20710.1"/>
    <property type="molecule type" value="Genomic_DNA"/>
</dbReference>
<keyword evidence="1" id="KW-1133">Transmembrane helix</keyword>
<dbReference type="AlphaFoldDB" id="A0A3B1CDC0"/>
<proteinExistence type="predicted"/>
<evidence type="ECO:0000256" key="1">
    <source>
        <dbReference type="SAM" id="Phobius"/>
    </source>
</evidence>
<sequence>MEFTIVISIIALLISIGSFGVTLWATRISRRSLDHAIRVQETNEEKEFERIRTGLLMQISDSRRILEKTRIEIGTIKANFDAESQPVQVLMTNYTKLFTEYLPGVESNIKQLDALWRDVSGWTDEKDYKKLMEAKATLYHSSKDDEQVYESAIFCVKEFKTKLELAKQHVNNGLR</sequence>
<organism evidence="2">
    <name type="scientific">hydrothermal vent metagenome</name>
    <dbReference type="NCBI Taxonomy" id="652676"/>
    <lineage>
        <taxon>unclassified sequences</taxon>
        <taxon>metagenomes</taxon>
        <taxon>ecological metagenomes</taxon>
    </lineage>
</organism>
<name>A0A3B1CDC0_9ZZZZ</name>
<feature type="transmembrane region" description="Helical" evidence="1">
    <location>
        <begin position="6"/>
        <end position="25"/>
    </location>
</feature>
<protein>
    <submittedName>
        <fullName evidence="2">Uncharacterized protein</fullName>
    </submittedName>
</protein>
<keyword evidence="1" id="KW-0812">Transmembrane</keyword>
<keyword evidence="1" id="KW-0472">Membrane</keyword>